<proteinExistence type="predicted"/>
<sequence>MKALVLFILLTVSVYAQTDKTAYELTTTDIRDRAWLIDPTYEKDTRDSVLQGIFHNVVSPIATITDLVADNIQLDSGATCGVSAFTTTDETDTVLIPGALATDLYIVTGVFTSAIDQQDILQVEAKADTLIVHRMASGESALGYNWFRFTYK</sequence>
<evidence type="ECO:0000256" key="1">
    <source>
        <dbReference type="SAM" id="SignalP"/>
    </source>
</evidence>
<organism evidence="2 3">
    <name type="scientific">Candidatus Dojkabacteria bacterium</name>
    <dbReference type="NCBI Taxonomy" id="2099670"/>
    <lineage>
        <taxon>Bacteria</taxon>
        <taxon>Candidatus Dojkabacteria</taxon>
    </lineage>
</organism>
<evidence type="ECO:0000313" key="3">
    <source>
        <dbReference type="Proteomes" id="UP000754563"/>
    </source>
</evidence>
<evidence type="ECO:0000313" key="2">
    <source>
        <dbReference type="EMBL" id="MCA9386317.1"/>
    </source>
</evidence>
<reference evidence="2" key="2">
    <citation type="journal article" date="2021" name="Microbiome">
        <title>Successional dynamics and alternative stable states in a saline activated sludge microbial community over 9 years.</title>
        <authorList>
            <person name="Wang Y."/>
            <person name="Ye J."/>
            <person name="Ju F."/>
            <person name="Liu L."/>
            <person name="Boyd J.A."/>
            <person name="Deng Y."/>
            <person name="Parks D.H."/>
            <person name="Jiang X."/>
            <person name="Yin X."/>
            <person name="Woodcroft B.J."/>
            <person name="Tyson G.W."/>
            <person name="Hugenholtz P."/>
            <person name="Polz M.F."/>
            <person name="Zhang T."/>
        </authorList>
    </citation>
    <scope>NUCLEOTIDE SEQUENCE</scope>
    <source>
        <strain evidence="2">HKST-UBA11</strain>
    </source>
</reference>
<comment type="caution">
    <text evidence="2">The sequence shown here is derived from an EMBL/GenBank/DDBJ whole genome shotgun (WGS) entry which is preliminary data.</text>
</comment>
<evidence type="ECO:0008006" key="4">
    <source>
        <dbReference type="Google" id="ProtNLM"/>
    </source>
</evidence>
<reference evidence="2" key="1">
    <citation type="submission" date="2020-04" db="EMBL/GenBank/DDBJ databases">
        <authorList>
            <person name="Zhang T."/>
        </authorList>
    </citation>
    <scope>NUCLEOTIDE SEQUENCE</scope>
    <source>
        <strain evidence="2">HKST-UBA11</strain>
    </source>
</reference>
<feature type="signal peptide" evidence="1">
    <location>
        <begin position="1"/>
        <end position="16"/>
    </location>
</feature>
<dbReference type="Proteomes" id="UP000754563">
    <property type="component" value="Unassembled WGS sequence"/>
</dbReference>
<feature type="chain" id="PRO_5037212399" description="Lipocalin-like domain-containing protein" evidence="1">
    <location>
        <begin position="17"/>
        <end position="152"/>
    </location>
</feature>
<name>A0A955L9W2_9BACT</name>
<protein>
    <recommendedName>
        <fullName evidence="4">Lipocalin-like domain-containing protein</fullName>
    </recommendedName>
</protein>
<dbReference type="EMBL" id="JAGQLH010000124">
    <property type="protein sequence ID" value="MCA9386317.1"/>
    <property type="molecule type" value="Genomic_DNA"/>
</dbReference>
<gene>
    <name evidence="2" type="ORF">KC717_06755</name>
</gene>
<accession>A0A955L9W2</accession>
<dbReference type="AlphaFoldDB" id="A0A955L9W2"/>
<keyword evidence="1" id="KW-0732">Signal</keyword>